<feature type="compositionally biased region" description="Polar residues" evidence="1">
    <location>
        <begin position="17"/>
        <end position="38"/>
    </location>
</feature>
<comment type="caution">
    <text evidence="2">The sequence shown here is derived from an EMBL/GenBank/DDBJ whole genome shotgun (WGS) entry which is preliminary data.</text>
</comment>
<dbReference type="Pfam" id="PF07004">
    <property type="entry name" value="SHIPPO-rpt"/>
    <property type="match status" value="3"/>
</dbReference>
<gene>
    <name evidence="2" type="ORF">BSTOLATCC_MIC46438</name>
</gene>
<feature type="region of interest" description="Disordered" evidence="1">
    <location>
        <begin position="77"/>
        <end position="105"/>
    </location>
</feature>
<reference evidence="2" key="1">
    <citation type="submission" date="2021-09" db="EMBL/GenBank/DDBJ databases">
        <authorList>
            <consortium name="AG Swart"/>
            <person name="Singh M."/>
            <person name="Singh A."/>
            <person name="Seah K."/>
            <person name="Emmerich C."/>
        </authorList>
    </citation>
    <scope>NUCLEOTIDE SEQUENCE</scope>
    <source>
        <strain evidence="2">ATCC30299</strain>
    </source>
</reference>
<dbReference type="InterPro" id="IPR010736">
    <property type="entry name" value="SHIPPO-rpt"/>
</dbReference>
<feature type="compositionally biased region" description="Low complexity" evidence="1">
    <location>
        <begin position="1"/>
        <end position="16"/>
    </location>
</feature>
<organism evidence="2 3">
    <name type="scientific">Blepharisma stoltei</name>
    <dbReference type="NCBI Taxonomy" id="1481888"/>
    <lineage>
        <taxon>Eukaryota</taxon>
        <taxon>Sar</taxon>
        <taxon>Alveolata</taxon>
        <taxon>Ciliophora</taxon>
        <taxon>Postciliodesmatophora</taxon>
        <taxon>Heterotrichea</taxon>
        <taxon>Heterotrichida</taxon>
        <taxon>Blepharismidae</taxon>
        <taxon>Blepharisma</taxon>
    </lineage>
</organism>
<evidence type="ECO:0000313" key="3">
    <source>
        <dbReference type="Proteomes" id="UP001162131"/>
    </source>
</evidence>
<dbReference type="AlphaFoldDB" id="A0AAU9JRS1"/>
<keyword evidence="3" id="KW-1185">Reference proteome</keyword>
<feature type="region of interest" description="Disordered" evidence="1">
    <location>
        <begin position="1"/>
        <end position="38"/>
    </location>
</feature>
<feature type="compositionally biased region" description="Basic and acidic residues" evidence="1">
    <location>
        <begin position="234"/>
        <end position="246"/>
    </location>
</feature>
<accession>A0AAU9JRS1</accession>
<feature type="compositionally biased region" description="Polar residues" evidence="1">
    <location>
        <begin position="81"/>
        <end position="92"/>
    </location>
</feature>
<evidence type="ECO:0000313" key="2">
    <source>
        <dbReference type="EMBL" id="CAG9328437.1"/>
    </source>
</evidence>
<sequence length="252" mass="27966">MESSSSLPQLQSRSSLYTSPRSKLQTSPNRPITGTSMISTNSVFSQSATTLTRSVIHWSFSKSKRFNEYKNDTSDVPIPNLGSTLSPRATTQGFGGRSSFKPVESPPPNAYDINSHLFSRPGPIIHKRLNSEEAGRESWDCHGDVPGPGKYEISRDFLAKNKGFLLKSRCEPIDARKVVPAPNHYAPRLSLTYKSRFSGISFGFGGRYNFTPKEASLIPGPGTYELPSKFNKKNRQDRSGKDKKTTDNLFLP</sequence>
<feature type="region of interest" description="Disordered" evidence="1">
    <location>
        <begin position="218"/>
        <end position="252"/>
    </location>
</feature>
<proteinExistence type="predicted"/>
<name>A0AAU9JRS1_9CILI</name>
<evidence type="ECO:0000256" key="1">
    <source>
        <dbReference type="SAM" id="MobiDB-lite"/>
    </source>
</evidence>
<protein>
    <submittedName>
        <fullName evidence="2">Uncharacterized protein</fullName>
    </submittedName>
</protein>
<dbReference type="Proteomes" id="UP001162131">
    <property type="component" value="Unassembled WGS sequence"/>
</dbReference>
<dbReference type="EMBL" id="CAJZBQ010000046">
    <property type="protein sequence ID" value="CAG9328437.1"/>
    <property type="molecule type" value="Genomic_DNA"/>
</dbReference>